<evidence type="ECO:0000256" key="11">
    <source>
        <dbReference type="ARBA" id="ARBA00023136"/>
    </source>
</evidence>
<feature type="transmembrane region" description="Helical" evidence="12">
    <location>
        <begin position="47"/>
        <end position="66"/>
    </location>
</feature>
<evidence type="ECO:0000256" key="10">
    <source>
        <dbReference type="ARBA" id="ARBA00023049"/>
    </source>
</evidence>
<evidence type="ECO:0000256" key="7">
    <source>
        <dbReference type="ARBA" id="ARBA00022801"/>
    </source>
</evidence>
<reference evidence="14 15" key="1">
    <citation type="submission" date="2016-05" db="EMBL/GenBank/DDBJ databases">
        <title>Draft genome sequence of a porcine commensal Rothia nasimurium.</title>
        <authorList>
            <person name="Gaiser R.A."/>
            <person name="Van Baarlen P."/>
            <person name="Wells J.M."/>
        </authorList>
    </citation>
    <scope>NUCLEOTIDE SEQUENCE [LARGE SCALE GENOMIC DNA]</scope>
    <source>
        <strain evidence="14 15">PT-32</strain>
    </source>
</reference>
<sequence length="379" mass="40049">MPTSPGVRVGHFAGAPIYLRYSWFPLMALVIVGYGMNLASWSSLTTAQGYLAATVVAITLAAGVFVHELAHATVGRVHGARISSISLTIWGGQTKMQTTSAGASFWVAVSGPAVNFIVAGLCQLLWNVTGTADFFGFTLAAQVNLAIGLFNLIPAFPLDGGFALEALVFLLSGKRSTATRVTAYTGLLLMALLVSAVVLTGIWRSTWMLIVALALLFYLWSGSSYALKALGDNSNPAHPLRASSLAVPTQQAPASAPIEQAVQQWDGHSPLLLQEERGGQPIGVILPQTLSAAAATLPGQPLEAIALPLAPVPIDASAGYLDTVDELNGFAHYRNNPQGNQLDTVWLVREHGSQGEHYTGIITARHMTDTLLAQRQSPS</sequence>
<dbReference type="Pfam" id="PF02163">
    <property type="entry name" value="Peptidase_M50"/>
    <property type="match status" value="2"/>
</dbReference>
<comment type="cofactor">
    <cofactor evidence="1">
        <name>Zn(2+)</name>
        <dbReference type="ChEBI" id="CHEBI:29105"/>
    </cofactor>
</comment>
<feature type="transmembrane region" description="Helical" evidence="12">
    <location>
        <begin position="105"/>
        <end position="126"/>
    </location>
</feature>
<dbReference type="PANTHER" id="PTHR39188">
    <property type="entry name" value="MEMBRANE-ASSOCIATED ZINC METALLOPROTEASE M50B"/>
    <property type="match status" value="1"/>
</dbReference>
<accession>A0A1Y1RRF7</accession>
<keyword evidence="8" id="KW-0862">Zinc</keyword>
<dbReference type="Proteomes" id="UP000192359">
    <property type="component" value="Unassembled WGS sequence"/>
</dbReference>
<dbReference type="RefSeq" id="WP_083091016.1">
    <property type="nucleotide sequence ID" value="NZ_LXWF01000011.1"/>
</dbReference>
<feature type="domain" description="Peptidase M50" evidence="13">
    <location>
        <begin position="137"/>
        <end position="192"/>
    </location>
</feature>
<evidence type="ECO:0000256" key="2">
    <source>
        <dbReference type="ARBA" id="ARBA00004141"/>
    </source>
</evidence>
<evidence type="ECO:0000256" key="9">
    <source>
        <dbReference type="ARBA" id="ARBA00022989"/>
    </source>
</evidence>
<dbReference type="InterPro" id="IPR008915">
    <property type="entry name" value="Peptidase_M50"/>
</dbReference>
<feature type="transmembrane region" description="Helical" evidence="12">
    <location>
        <begin position="21"/>
        <end position="41"/>
    </location>
</feature>
<evidence type="ECO:0000256" key="8">
    <source>
        <dbReference type="ARBA" id="ARBA00022833"/>
    </source>
</evidence>
<feature type="transmembrane region" description="Helical" evidence="12">
    <location>
        <begin position="146"/>
        <end position="171"/>
    </location>
</feature>
<keyword evidence="7" id="KW-0378">Hydrolase</keyword>
<dbReference type="GO" id="GO:0008237">
    <property type="term" value="F:metallopeptidase activity"/>
    <property type="evidence" value="ECO:0007669"/>
    <property type="project" value="UniProtKB-KW"/>
</dbReference>
<dbReference type="GO" id="GO:0046872">
    <property type="term" value="F:metal ion binding"/>
    <property type="evidence" value="ECO:0007669"/>
    <property type="project" value="UniProtKB-KW"/>
</dbReference>
<organism evidence="14 15">
    <name type="scientific">Rothia nasimurium</name>
    <dbReference type="NCBI Taxonomy" id="85336"/>
    <lineage>
        <taxon>Bacteria</taxon>
        <taxon>Bacillati</taxon>
        <taxon>Actinomycetota</taxon>
        <taxon>Actinomycetes</taxon>
        <taxon>Micrococcales</taxon>
        <taxon>Micrococcaceae</taxon>
        <taxon>Rothia</taxon>
    </lineage>
</organism>
<dbReference type="GO" id="GO:0006508">
    <property type="term" value="P:proteolysis"/>
    <property type="evidence" value="ECO:0007669"/>
    <property type="project" value="UniProtKB-KW"/>
</dbReference>
<keyword evidence="6" id="KW-0479">Metal-binding</keyword>
<evidence type="ECO:0000313" key="14">
    <source>
        <dbReference type="EMBL" id="ORC21970.1"/>
    </source>
</evidence>
<dbReference type="AlphaFoldDB" id="A0A1Y1RRF7"/>
<evidence type="ECO:0000256" key="1">
    <source>
        <dbReference type="ARBA" id="ARBA00001947"/>
    </source>
</evidence>
<name>A0A1Y1RRF7_9MICC</name>
<dbReference type="EMBL" id="LXWF01000011">
    <property type="protein sequence ID" value="ORC21970.1"/>
    <property type="molecule type" value="Genomic_DNA"/>
</dbReference>
<dbReference type="PANTHER" id="PTHR39188:SF3">
    <property type="entry name" value="STAGE IV SPORULATION PROTEIN FB"/>
    <property type="match status" value="1"/>
</dbReference>
<keyword evidence="11 12" id="KW-0472">Membrane</keyword>
<evidence type="ECO:0000259" key="13">
    <source>
        <dbReference type="Pfam" id="PF02163"/>
    </source>
</evidence>
<keyword evidence="15" id="KW-1185">Reference proteome</keyword>
<comment type="subcellular location">
    <subcellularLocation>
        <location evidence="2">Membrane</location>
        <topology evidence="2">Multi-pass membrane protein</topology>
    </subcellularLocation>
</comment>
<evidence type="ECO:0000256" key="4">
    <source>
        <dbReference type="ARBA" id="ARBA00022670"/>
    </source>
</evidence>
<feature type="domain" description="Peptidase M50" evidence="13">
    <location>
        <begin position="57"/>
        <end position="125"/>
    </location>
</feature>
<comment type="similarity">
    <text evidence="3">Belongs to the peptidase M50B family.</text>
</comment>
<proteinExistence type="inferred from homology"/>
<evidence type="ECO:0000313" key="15">
    <source>
        <dbReference type="Proteomes" id="UP000192359"/>
    </source>
</evidence>
<evidence type="ECO:0000256" key="5">
    <source>
        <dbReference type="ARBA" id="ARBA00022692"/>
    </source>
</evidence>
<evidence type="ECO:0000256" key="12">
    <source>
        <dbReference type="SAM" id="Phobius"/>
    </source>
</evidence>
<keyword evidence="9 12" id="KW-1133">Transmembrane helix</keyword>
<comment type="caution">
    <text evidence="14">The sequence shown here is derived from an EMBL/GenBank/DDBJ whole genome shotgun (WGS) entry which is preliminary data.</text>
</comment>
<feature type="transmembrane region" description="Helical" evidence="12">
    <location>
        <begin position="209"/>
        <end position="227"/>
    </location>
</feature>
<evidence type="ECO:0000256" key="3">
    <source>
        <dbReference type="ARBA" id="ARBA00007931"/>
    </source>
</evidence>
<keyword evidence="5 12" id="KW-0812">Transmembrane</keyword>
<dbReference type="GO" id="GO:0016020">
    <property type="term" value="C:membrane"/>
    <property type="evidence" value="ECO:0007669"/>
    <property type="project" value="UniProtKB-SubCell"/>
</dbReference>
<dbReference type="OrthoDB" id="9781963at2"/>
<feature type="transmembrane region" description="Helical" evidence="12">
    <location>
        <begin position="183"/>
        <end position="203"/>
    </location>
</feature>
<evidence type="ECO:0000256" key="6">
    <source>
        <dbReference type="ARBA" id="ARBA00022723"/>
    </source>
</evidence>
<keyword evidence="4" id="KW-0645">Protease</keyword>
<gene>
    <name evidence="14" type="ORF">A7979_00135</name>
</gene>
<protein>
    <recommendedName>
        <fullName evidence="13">Peptidase M50 domain-containing protein</fullName>
    </recommendedName>
</protein>
<keyword evidence="10" id="KW-0482">Metalloprotease</keyword>